<protein>
    <recommendedName>
        <fullName evidence="3">Ribosomal protein L14</fullName>
    </recommendedName>
</protein>
<keyword evidence="2" id="KW-1185">Reference proteome</keyword>
<comment type="caution">
    <text evidence="1">The sequence shown here is derived from an EMBL/GenBank/DDBJ whole genome shotgun (WGS) entry which is preliminary data.</text>
</comment>
<organism evidence="1 2">
    <name type="scientific">Pocillopora meandrina</name>
    <dbReference type="NCBI Taxonomy" id="46732"/>
    <lineage>
        <taxon>Eukaryota</taxon>
        <taxon>Metazoa</taxon>
        <taxon>Cnidaria</taxon>
        <taxon>Anthozoa</taxon>
        <taxon>Hexacorallia</taxon>
        <taxon>Scleractinia</taxon>
        <taxon>Astrocoeniina</taxon>
        <taxon>Pocilloporidae</taxon>
        <taxon>Pocillopora</taxon>
    </lineage>
</organism>
<proteinExistence type="predicted"/>
<evidence type="ECO:0000313" key="1">
    <source>
        <dbReference type="EMBL" id="CAH3146198.1"/>
    </source>
</evidence>
<sequence>MKLMIMFLIRARLSEVQNSLGRYVAAIFRKPPNGKFEVHGACLVRNELKQKDFWGSPRRFYRDLRIVTSSGGVLDIERHGTNGISLITLSLMMKTTGYKLTGVKTVHV</sequence>
<gene>
    <name evidence="1" type="ORF">PMEA_00022875</name>
</gene>
<reference evidence="1 2" key="1">
    <citation type="submission" date="2022-05" db="EMBL/GenBank/DDBJ databases">
        <authorList>
            <consortium name="Genoscope - CEA"/>
            <person name="William W."/>
        </authorList>
    </citation>
    <scope>NUCLEOTIDE SEQUENCE [LARGE SCALE GENOMIC DNA]</scope>
</reference>
<evidence type="ECO:0008006" key="3">
    <source>
        <dbReference type="Google" id="ProtNLM"/>
    </source>
</evidence>
<dbReference type="EMBL" id="CALNXJ010000041">
    <property type="protein sequence ID" value="CAH3146198.1"/>
    <property type="molecule type" value="Genomic_DNA"/>
</dbReference>
<accession>A0AAU9XFN0</accession>
<name>A0AAU9XFN0_9CNID</name>
<evidence type="ECO:0000313" key="2">
    <source>
        <dbReference type="Proteomes" id="UP001159428"/>
    </source>
</evidence>
<dbReference type="AlphaFoldDB" id="A0AAU9XFN0"/>
<dbReference type="Proteomes" id="UP001159428">
    <property type="component" value="Unassembled WGS sequence"/>
</dbReference>